<dbReference type="GO" id="GO:0005506">
    <property type="term" value="F:iron ion binding"/>
    <property type="evidence" value="ECO:0007669"/>
    <property type="project" value="InterPro"/>
</dbReference>
<dbReference type="PANTHER" id="PTHR46300">
    <property type="entry name" value="P450, PUTATIVE (EUROFUNG)-RELATED-RELATED"/>
    <property type="match status" value="1"/>
</dbReference>
<evidence type="ECO:0000256" key="8">
    <source>
        <dbReference type="ARBA" id="ARBA00023033"/>
    </source>
</evidence>
<comment type="pathway">
    <text evidence="2">Secondary metabolite biosynthesis.</text>
</comment>
<keyword evidence="8 10" id="KW-0503">Monooxygenase</keyword>
<comment type="cofactor">
    <cofactor evidence="1 9">
        <name>heme</name>
        <dbReference type="ChEBI" id="CHEBI:30413"/>
    </cofactor>
</comment>
<dbReference type="GO" id="GO:0004497">
    <property type="term" value="F:monooxygenase activity"/>
    <property type="evidence" value="ECO:0007669"/>
    <property type="project" value="UniProtKB-KW"/>
</dbReference>
<keyword evidence="7 9" id="KW-0408">Iron</keyword>
<reference evidence="11 12" key="1">
    <citation type="journal article" date="2019" name="Fungal Biol. Biotechnol.">
        <title>Draft genome sequence of fastidious pathogen Ceratobasidium theobromae, which causes vascular-streak dieback in Theobroma cacao.</title>
        <authorList>
            <person name="Ali S.S."/>
            <person name="Asman A."/>
            <person name="Shao J."/>
            <person name="Firmansyah A.P."/>
            <person name="Susilo A.W."/>
            <person name="Rosmana A."/>
            <person name="McMahon P."/>
            <person name="Junaid M."/>
            <person name="Guest D."/>
            <person name="Kheng T.Y."/>
            <person name="Meinhardt L.W."/>
            <person name="Bailey B.A."/>
        </authorList>
    </citation>
    <scope>NUCLEOTIDE SEQUENCE [LARGE SCALE GENOMIC DNA]</scope>
    <source>
        <strain evidence="11 12">CT2</strain>
    </source>
</reference>
<accession>A0A5N5QJZ6</accession>
<dbReference type="GO" id="GO:0016705">
    <property type="term" value="F:oxidoreductase activity, acting on paired donors, with incorporation or reduction of molecular oxygen"/>
    <property type="evidence" value="ECO:0007669"/>
    <property type="project" value="InterPro"/>
</dbReference>
<organism evidence="11 12">
    <name type="scientific">Ceratobasidium theobromae</name>
    <dbReference type="NCBI Taxonomy" id="1582974"/>
    <lineage>
        <taxon>Eukaryota</taxon>
        <taxon>Fungi</taxon>
        <taxon>Dikarya</taxon>
        <taxon>Basidiomycota</taxon>
        <taxon>Agaricomycotina</taxon>
        <taxon>Agaricomycetes</taxon>
        <taxon>Cantharellales</taxon>
        <taxon>Ceratobasidiaceae</taxon>
        <taxon>Ceratobasidium</taxon>
    </lineage>
</organism>
<keyword evidence="6 10" id="KW-0560">Oxidoreductase</keyword>
<dbReference type="InterPro" id="IPR017972">
    <property type="entry name" value="Cyt_P450_CS"/>
</dbReference>
<dbReference type="PRINTS" id="PR00463">
    <property type="entry name" value="EP450I"/>
</dbReference>
<dbReference type="InterPro" id="IPR036396">
    <property type="entry name" value="Cyt_P450_sf"/>
</dbReference>
<dbReference type="Pfam" id="PF00067">
    <property type="entry name" value="p450"/>
    <property type="match status" value="1"/>
</dbReference>
<dbReference type="EMBL" id="SSOP01000077">
    <property type="protein sequence ID" value="KAB5592075.1"/>
    <property type="molecule type" value="Genomic_DNA"/>
</dbReference>
<evidence type="ECO:0000313" key="11">
    <source>
        <dbReference type="EMBL" id="KAB5592075.1"/>
    </source>
</evidence>
<keyword evidence="5 9" id="KW-0479">Metal-binding</keyword>
<sequence length="519" mass="58028">MQVTATDCTAATLAGLLSYILYQKHIAKQNSLPLPPGPPCWPLVGSLPSIPKGAPLWDVFKQWGEKYGDVCYARFLNQDTIILNSYEDAVELLDRRSATYSSRPRLVMANEVIGWKFGLAMLPFGDRMRRTRRMLQEGMSTKAMTDLWPLQEREAIKFTKRLLDTPEQLNEHIRQASGAIVLKLAYGYNVESLDDPFIVLADTTVDMFSTVTTPGKFIVDIFPVLKHLPWTPFQAQIKAWQKLLIDFVDLPMQIVYGNMKKGGGEPCLVGRWLEREVLPKDKPREVAEYNESIIKWGAMSLYGGGSDTTVSAISGFFAIMTVHPLVQAKAQAEIAQVIGTERLPTYGDRDSLPYIEAVYKEVMRWNPIVPIGIPHRYDAKADDEFQGMRIPKGSTVFANIWKMLRDPKMYQDPAIFNPERFMGPPESVERNPEDIVFGFGRRRCPGVNVAHSSVWLSIALTLAVYDITPVFGPDGKPELPSLKSTGGTISHPETFRCTVTPRSQKAVALIKEASTAGAV</sequence>
<evidence type="ECO:0000256" key="10">
    <source>
        <dbReference type="RuleBase" id="RU000461"/>
    </source>
</evidence>
<evidence type="ECO:0000256" key="7">
    <source>
        <dbReference type="ARBA" id="ARBA00023004"/>
    </source>
</evidence>
<evidence type="ECO:0000313" key="12">
    <source>
        <dbReference type="Proteomes" id="UP000383932"/>
    </source>
</evidence>
<dbReference type="AlphaFoldDB" id="A0A5N5QJZ6"/>
<evidence type="ECO:0000256" key="4">
    <source>
        <dbReference type="ARBA" id="ARBA00022617"/>
    </source>
</evidence>
<comment type="caution">
    <text evidence="11">The sequence shown here is derived from an EMBL/GenBank/DDBJ whole genome shotgun (WGS) entry which is preliminary data.</text>
</comment>
<feature type="binding site" description="axial binding residue" evidence="9">
    <location>
        <position position="444"/>
    </location>
    <ligand>
        <name>heme</name>
        <dbReference type="ChEBI" id="CHEBI:30413"/>
    </ligand>
    <ligandPart>
        <name>Fe</name>
        <dbReference type="ChEBI" id="CHEBI:18248"/>
    </ligandPart>
</feature>
<comment type="similarity">
    <text evidence="3 10">Belongs to the cytochrome P450 family.</text>
</comment>
<evidence type="ECO:0000256" key="6">
    <source>
        <dbReference type="ARBA" id="ARBA00023002"/>
    </source>
</evidence>
<dbReference type="PANTHER" id="PTHR46300:SF7">
    <property type="entry name" value="P450, PUTATIVE (EUROFUNG)-RELATED"/>
    <property type="match status" value="1"/>
</dbReference>
<dbReference type="InterPro" id="IPR001128">
    <property type="entry name" value="Cyt_P450"/>
</dbReference>
<evidence type="ECO:0000256" key="9">
    <source>
        <dbReference type="PIRSR" id="PIRSR602401-1"/>
    </source>
</evidence>
<dbReference type="Gene3D" id="1.10.630.10">
    <property type="entry name" value="Cytochrome P450"/>
    <property type="match status" value="1"/>
</dbReference>
<protein>
    <submittedName>
        <fullName evidence="11">O-methylsterigmatocystin oxidoreductase</fullName>
    </submittedName>
</protein>
<proteinExistence type="inferred from homology"/>
<name>A0A5N5QJZ6_9AGAM</name>
<dbReference type="PRINTS" id="PR00385">
    <property type="entry name" value="P450"/>
</dbReference>
<dbReference type="PROSITE" id="PS00086">
    <property type="entry name" value="CYTOCHROME_P450"/>
    <property type="match status" value="1"/>
</dbReference>
<dbReference type="InterPro" id="IPR050364">
    <property type="entry name" value="Cytochrome_P450_fung"/>
</dbReference>
<dbReference type="CDD" id="cd11065">
    <property type="entry name" value="CYP64-like"/>
    <property type="match status" value="1"/>
</dbReference>
<dbReference type="SUPFAM" id="SSF48264">
    <property type="entry name" value="Cytochrome P450"/>
    <property type="match status" value="1"/>
</dbReference>
<dbReference type="GO" id="GO:0020037">
    <property type="term" value="F:heme binding"/>
    <property type="evidence" value="ECO:0007669"/>
    <property type="project" value="InterPro"/>
</dbReference>
<evidence type="ECO:0000256" key="1">
    <source>
        <dbReference type="ARBA" id="ARBA00001971"/>
    </source>
</evidence>
<keyword evidence="12" id="KW-1185">Reference proteome</keyword>
<evidence type="ECO:0000256" key="2">
    <source>
        <dbReference type="ARBA" id="ARBA00005179"/>
    </source>
</evidence>
<keyword evidence="4 9" id="KW-0349">Heme</keyword>
<dbReference type="InterPro" id="IPR002401">
    <property type="entry name" value="Cyt_P450_E_grp-I"/>
</dbReference>
<gene>
    <name evidence="11" type="ORF">CTheo_4457</name>
</gene>
<evidence type="ECO:0000256" key="5">
    <source>
        <dbReference type="ARBA" id="ARBA00022723"/>
    </source>
</evidence>
<evidence type="ECO:0000256" key="3">
    <source>
        <dbReference type="ARBA" id="ARBA00010617"/>
    </source>
</evidence>
<dbReference type="Proteomes" id="UP000383932">
    <property type="component" value="Unassembled WGS sequence"/>
</dbReference>
<dbReference type="OrthoDB" id="2789670at2759"/>